<dbReference type="RefSeq" id="WP_343782323.1">
    <property type="nucleotide sequence ID" value="NZ_BAAACZ010000009.1"/>
</dbReference>
<comment type="caution">
    <text evidence="2">The sequence shown here is derived from an EMBL/GenBank/DDBJ whole genome shotgun (WGS) entry which is preliminary data.</text>
</comment>
<reference evidence="3" key="1">
    <citation type="journal article" date="2019" name="Int. J. Syst. Evol. Microbiol.">
        <title>The Global Catalogue of Microorganisms (GCM) 10K type strain sequencing project: providing services to taxonomists for standard genome sequencing and annotation.</title>
        <authorList>
            <consortium name="The Broad Institute Genomics Platform"/>
            <consortium name="The Broad Institute Genome Sequencing Center for Infectious Disease"/>
            <person name="Wu L."/>
            <person name="Ma J."/>
        </authorList>
    </citation>
    <scope>NUCLEOTIDE SEQUENCE [LARGE SCALE GENOMIC DNA]</scope>
    <source>
        <strain evidence="3">JCM 14193</strain>
    </source>
</reference>
<organism evidence="2 3">
    <name type="scientific">Alkalibacillus silvisoli</name>
    <dbReference type="NCBI Taxonomy" id="392823"/>
    <lineage>
        <taxon>Bacteria</taxon>
        <taxon>Bacillati</taxon>
        <taxon>Bacillota</taxon>
        <taxon>Bacilli</taxon>
        <taxon>Bacillales</taxon>
        <taxon>Bacillaceae</taxon>
        <taxon>Alkalibacillus</taxon>
    </lineage>
</organism>
<feature type="coiled-coil region" evidence="1">
    <location>
        <begin position="56"/>
        <end position="90"/>
    </location>
</feature>
<proteinExistence type="predicted"/>
<dbReference type="Proteomes" id="UP001500740">
    <property type="component" value="Unassembled WGS sequence"/>
</dbReference>
<evidence type="ECO:0000313" key="2">
    <source>
        <dbReference type="EMBL" id="GAA0457792.1"/>
    </source>
</evidence>
<sequence>MSFSLGILLTTLIVGVTYFFESHEQHSSFEVDTEHLEFTEEQARELIESSEKVMVTEEELNQYKDYEQENISLKEQIKQYEDELENQEGQIGHDIFTLEIESGMSTRNIADLLKEENIIEDATEFVEFLTENDYSRQIQVGQYVVTSAMSDQQIAITITN</sequence>
<evidence type="ECO:0000313" key="3">
    <source>
        <dbReference type="Proteomes" id="UP001500740"/>
    </source>
</evidence>
<dbReference type="Gene3D" id="3.30.1490.480">
    <property type="entry name" value="Endolytic murein transglycosylase"/>
    <property type="match status" value="1"/>
</dbReference>
<keyword evidence="3" id="KW-1185">Reference proteome</keyword>
<evidence type="ECO:0000256" key="1">
    <source>
        <dbReference type="SAM" id="Coils"/>
    </source>
</evidence>
<name>A0ABP3JLM5_9BACI</name>
<accession>A0ABP3JLM5</accession>
<protein>
    <recommendedName>
        <fullName evidence="4">Endolytic transglycosylase MltG</fullName>
    </recommendedName>
</protein>
<keyword evidence="1" id="KW-0175">Coiled coil</keyword>
<dbReference type="EMBL" id="BAAACZ010000009">
    <property type="protein sequence ID" value="GAA0457792.1"/>
    <property type="molecule type" value="Genomic_DNA"/>
</dbReference>
<gene>
    <name evidence="2" type="ORF">GCM10008935_11040</name>
</gene>
<evidence type="ECO:0008006" key="4">
    <source>
        <dbReference type="Google" id="ProtNLM"/>
    </source>
</evidence>